<dbReference type="Proteomes" id="UP000273854">
    <property type="component" value="Unassembled WGS sequence"/>
</dbReference>
<dbReference type="Gene3D" id="2.60.40.1090">
    <property type="entry name" value="Fimbrial-type adhesion domain"/>
    <property type="match status" value="1"/>
</dbReference>
<evidence type="ECO:0000313" key="8">
    <source>
        <dbReference type="Proteomes" id="UP000273854"/>
    </source>
</evidence>
<evidence type="ECO:0000256" key="4">
    <source>
        <dbReference type="ARBA" id="ARBA00023263"/>
    </source>
</evidence>
<name>A0A3M5P5S4_PSEVI</name>
<evidence type="ECO:0000256" key="2">
    <source>
        <dbReference type="ARBA" id="ARBA00006671"/>
    </source>
</evidence>
<proteinExistence type="inferred from homology"/>
<comment type="caution">
    <text evidence="7">The sequence shown here is derived from an EMBL/GenBank/DDBJ whole genome shotgun (WGS) entry which is preliminary data.</text>
</comment>
<organism evidence="7 8">
    <name type="scientific">Pseudomonas viridiflava</name>
    <name type="common">Phytomonas viridiflava</name>
    <dbReference type="NCBI Taxonomy" id="33069"/>
    <lineage>
        <taxon>Bacteria</taxon>
        <taxon>Pseudomonadati</taxon>
        <taxon>Pseudomonadota</taxon>
        <taxon>Gammaproteobacteria</taxon>
        <taxon>Pseudomonadales</taxon>
        <taxon>Pseudomonadaceae</taxon>
        <taxon>Pseudomonas</taxon>
    </lineage>
</organism>
<evidence type="ECO:0000259" key="6">
    <source>
        <dbReference type="Pfam" id="PF00419"/>
    </source>
</evidence>
<accession>A0A3M5P5S4</accession>
<evidence type="ECO:0000313" key="7">
    <source>
        <dbReference type="EMBL" id="RMT79286.1"/>
    </source>
</evidence>
<dbReference type="EMBL" id="RBTP01000056">
    <property type="protein sequence ID" value="RMT79286.1"/>
    <property type="molecule type" value="Genomic_DNA"/>
</dbReference>
<reference evidence="7 8" key="1">
    <citation type="submission" date="2018-08" db="EMBL/GenBank/DDBJ databases">
        <title>Recombination of ecologically and evolutionarily significant loci maintains genetic cohesion in the Pseudomonas syringae species complex.</title>
        <authorList>
            <person name="Dillon M."/>
            <person name="Thakur S."/>
            <person name="Almeida R.N.D."/>
            <person name="Weir B.S."/>
            <person name="Guttman D.S."/>
        </authorList>
    </citation>
    <scope>NUCLEOTIDE SEQUENCE [LARGE SCALE GENOMIC DNA]</scope>
    <source>
        <strain evidence="7 8">ICMP 19473</strain>
    </source>
</reference>
<dbReference type="GO" id="GO:0009289">
    <property type="term" value="C:pilus"/>
    <property type="evidence" value="ECO:0007669"/>
    <property type="project" value="UniProtKB-SubCell"/>
</dbReference>
<protein>
    <submittedName>
        <fullName evidence="7">Fimbrial protein</fullName>
    </submittedName>
</protein>
<comment type="subcellular location">
    <subcellularLocation>
        <location evidence="1">Fimbrium</location>
    </subcellularLocation>
</comment>
<gene>
    <name evidence="7" type="ORF">ALP40_04743</name>
</gene>
<dbReference type="InterPro" id="IPR008966">
    <property type="entry name" value="Adhesion_dom_sf"/>
</dbReference>
<dbReference type="InterPro" id="IPR000259">
    <property type="entry name" value="Adhesion_dom_fimbrial"/>
</dbReference>
<dbReference type="PANTHER" id="PTHR33420">
    <property type="entry name" value="FIMBRIAL SUBUNIT ELFA-RELATED"/>
    <property type="match status" value="1"/>
</dbReference>
<feature type="region of interest" description="Disordered" evidence="5">
    <location>
        <begin position="1"/>
        <end position="20"/>
    </location>
</feature>
<comment type="similarity">
    <text evidence="2">Belongs to the fimbrial protein family.</text>
</comment>
<dbReference type="Pfam" id="PF00419">
    <property type="entry name" value="Fimbrial"/>
    <property type="match status" value="1"/>
</dbReference>
<evidence type="ECO:0000256" key="1">
    <source>
        <dbReference type="ARBA" id="ARBA00004561"/>
    </source>
</evidence>
<dbReference type="AlphaFoldDB" id="A0A3M5P5S4"/>
<sequence>MGQPTRAPMPPAHRPGQHAVGQRLSITKFELHPMTAARTRSRPSPHQENPMNTAYYCMASSLLLALCVSPVSIAMANESEQEPSNDCYWRTSPGLKDFRRDIGALYVPRDAKIGSVIGTVDMNATTSDLAGLEAACSNDGTALLEFRAVATVPVFAGMLDPINGEDVTGKILQTNIPGVGARIKLGIPFAPPPGTACTNCFIPVDGPPTVPYLGVNDHRIMISAIRMLHLRNQVTLVKTGPIPPGPQLLNGNELWSGSVTTLGRIIRFGMTGTIHQAQCSVGADAVSADPVQLGEWDSADFTGPGFTTTPVPFSIALSNCETDPDPDTGFVATTHIQLDGVQGSVPVGPTNSGVFSLTSDSTAQGVGIQVLKADGVTPVELQAEVPLLKVSPGTTVMNFHARFYQTDASSAIRPGLAKGALSFTMTYQ</sequence>
<feature type="domain" description="Fimbrial-type adhesion" evidence="6">
    <location>
        <begin position="270"/>
        <end position="428"/>
    </location>
</feature>
<evidence type="ECO:0000256" key="5">
    <source>
        <dbReference type="SAM" id="MobiDB-lite"/>
    </source>
</evidence>
<dbReference type="GO" id="GO:0043709">
    <property type="term" value="P:cell adhesion involved in single-species biofilm formation"/>
    <property type="evidence" value="ECO:0007669"/>
    <property type="project" value="TreeGrafter"/>
</dbReference>
<keyword evidence="3" id="KW-0732">Signal</keyword>
<dbReference type="InterPro" id="IPR036937">
    <property type="entry name" value="Adhesion_dom_fimbrial_sf"/>
</dbReference>
<dbReference type="PANTHER" id="PTHR33420:SF3">
    <property type="entry name" value="FIMBRIAL SUBUNIT ELFA"/>
    <property type="match status" value="1"/>
</dbReference>
<evidence type="ECO:0000256" key="3">
    <source>
        <dbReference type="ARBA" id="ARBA00022729"/>
    </source>
</evidence>
<dbReference type="Gene3D" id="2.60.40.3310">
    <property type="match status" value="1"/>
</dbReference>
<keyword evidence="4" id="KW-0281">Fimbrium</keyword>
<dbReference type="InterPro" id="IPR050263">
    <property type="entry name" value="Bact_Fimbrial_Adh_Pro"/>
</dbReference>
<dbReference type="SUPFAM" id="SSF49401">
    <property type="entry name" value="Bacterial adhesins"/>
    <property type="match status" value="1"/>
</dbReference>